<dbReference type="InterPro" id="IPR055081">
    <property type="entry name" value="NLP1-9_GAF"/>
</dbReference>
<keyword evidence="7" id="KW-0378">Hydrolase</keyword>
<comment type="similarity">
    <text evidence="2">Belongs to the peptidase C48 family.</text>
</comment>
<evidence type="ECO:0000256" key="10">
    <source>
        <dbReference type="ARBA" id="ARBA00023125"/>
    </source>
</evidence>
<dbReference type="GO" id="GO:0046983">
    <property type="term" value="F:protein dimerization activity"/>
    <property type="evidence" value="ECO:0007669"/>
    <property type="project" value="InterPro"/>
</dbReference>
<dbReference type="SMART" id="SM00614">
    <property type="entry name" value="ZnF_BED"/>
    <property type="match status" value="1"/>
</dbReference>
<feature type="compositionally biased region" description="Basic and acidic residues" evidence="15">
    <location>
        <begin position="1233"/>
        <end position="1243"/>
    </location>
</feature>
<evidence type="ECO:0000313" key="19">
    <source>
        <dbReference type="Proteomes" id="UP000327439"/>
    </source>
</evidence>
<feature type="region of interest" description="Disordered" evidence="15">
    <location>
        <begin position="1290"/>
        <end position="1309"/>
    </location>
</feature>
<evidence type="ECO:0008006" key="20">
    <source>
        <dbReference type="Google" id="ProtNLM"/>
    </source>
</evidence>
<keyword evidence="10" id="KW-0238">DNA-binding</keyword>
<keyword evidence="4" id="KW-0645">Protease</keyword>
<dbReference type="Pfam" id="PF14372">
    <property type="entry name" value="hAT-like_RNase-H"/>
    <property type="match status" value="1"/>
</dbReference>
<feature type="short sequence motif" description="LxCxE motif" evidence="14">
    <location>
        <begin position="16"/>
        <end position="20"/>
    </location>
</feature>
<evidence type="ECO:0000256" key="7">
    <source>
        <dbReference type="ARBA" id="ARBA00022801"/>
    </source>
</evidence>
<organism evidence="18 19">
    <name type="scientific">Gossypium barbadense</name>
    <name type="common">Sea Island cotton</name>
    <name type="synonym">Hibiscus barbadensis</name>
    <dbReference type="NCBI Taxonomy" id="3634"/>
    <lineage>
        <taxon>Eukaryota</taxon>
        <taxon>Viridiplantae</taxon>
        <taxon>Streptophyta</taxon>
        <taxon>Embryophyta</taxon>
        <taxon>Tracheophyta</taxon>
        <taxon>Spermatophyta</taxon>
        <taxon>Magnoliopsida</taxon>
        <taxon>eudicotyledons</taxon>
        <taxon>Gunneridae</taxon>
        <taxon>Pentapetalae</taxon>
        <taxon>rosids</taxon>
        <taxon>malvids</taxon>
        <taxon>Malvales</taxon>
        <taxon>Malvaceae</taxon>
        <taxon>Malvoideae</taxon>
        <taxon>Gossypium</taxon>
    </lineage>
</organism>
<dbReference type="InterPro" id="IPR003656">
    <property type="entry name" value="Znf_BED"/>
</dbReference>
<evidence type="ECO:0000256" key="11">
    <source>
        <dbReference type="ARBA" id="ARBA00023163"/>
    </source>
</evidence>
<feature type="region of interest" description="Disordered" evidence="15">
    <location>
        <begin position="1342"/>
        <end position="1372"/>
    </location>
</feature>
<keyword evidence="19" id="KW-1185">Reference proteome</keyword>
<dbReference type="InterPro" id="IPR012337">
    <property type="entry name" value="RNaseH-like_sf"/>
</dbReference>
<name>A0A5J5WHS6_GOSBA</name>
<dbReference type="Gene3D" id="3.40.395.10">
    <property type="entry name" value="Adenoviral Proteinase, Chain A"/>
    <property type="match status" value="1"/>
</dbReference>
<dbReference type="Pfam" id="PF02902">
    <property type="entry name" value="Peptidase_C48"/>
    <property type="match status" value="1"/>
</dbReference>
<dbReference type="InterPro" id="IPR008906">
    <property type="entry name" value="HATC_C_dom"/>
</dbReference>
<comment type="subunit">
    <text evidence="3">Homodimer.</text>
</comment>
<sequence>MASSPFDTDTALRLLLFCAEAIEDGDLKSADAFLQNILVLADESPYLYESRMVRYFADALVRRAYGLHPASSYNTFPGNPAPYYHYNGYGINGVIKKVIDDALMGNRRLHLIDFSIPYYYFDGSVLRTLPSFSGGPLLVHVSYILPPFLKKYVDFKLQMGILTRDAEVVNVKLEDELKVVYGNSLAEVDECEIDFKRRREDEMVVVYYKFKLDKLVRDAKAMEGELVRLKEINPTIVIMLDFYSNHSHSNFLTCLEDSFQYYSNTSTLIWRQPNIYLNEYEWDCNRDESEGNNVIRRHQTLSEWQRLFSMAGFTRIPLNHNKDNLSDEGSFFGRNYYWLDNTNLLETMGEEEECLILGYKGCRMFFLSAWKPKVEDGHFNSISTNHQFRQGFNPNPLPLQPLQPFIEGLTLNRLAAFSEIYDILKYLGCRYKFSLVLTWAFKVNNIRETTWGSNEKFSFSIQSTYCYMKDYKTYQFMHHCEKRKLVSISVKKAFESRDGYHFEPSVAKLDKQDHPNLLNVKDYNIDVVVAICLQNRHTSNEVYIVEFCWPATESEISKSLALRIFDDLKHMKATFVTVKVQGTEIKFQEEAISSIPTSSNTAMPLKIAEEARDIHAIEINGHIEQVVAAPFNTLEGPYNHIGKTKRNKQRKSWSKVWVDFDKFEEDGKQVAKCKHCPKVLTGSSKSGTTHLNNHSKVCPGKKKQNQESQLILPVDTNERSSTFDQERSHLDLVKMVIKHQYPLDLAGQEAFKNFVKGLQPMYEFQSRDKLLSDIHRIYNEERKKLQLYFDQLACKLNLIVSLWKNNHGKTAYCCLIARFIDDGWELKMKILGLRKLEHVYDTKVVGGIIRSFVLDWNISKKVCSITVDNSFLNDGMVHQIKEICVSEQGSLSSAHWFISFTLLEDGFREMDSILSKLWKSIEYVTETTHGKLNFQEAVNQVKLQGGKSWDELSFKLESDSDILDNALRSREIFCKLEQIDDNFMLNLSMEEWEKAVTLQSCFKCFDDIKGTQSLTANLYFPKLCNMYEEFGQLKKNNHPFVILMKRKFGNYWSLCNVAFTIAAALDPRLKFRSSCNETYELESMMKLIRFRKVLMDVYFEYANEAKNLSASSSVLDDSNSLTAETTKDCIVSYFSKFASPSNVKKVASQKSELDCYLEETLLPSDADILGWWRVNSQRFPTLAKMARDFLAIPVSVSAPCSNISAMTTNPTYSSLDPESMEALVCSQNWLESTKENDGEHHEPMQNMDKRKRKMEENGTSTVKVFKNRNHEKASSNGDIASDFNKNDGSLSFDNWMEPQCSSSESVGEKAEIMEASVRNRDRLESSIGKPNRGRNIAASIEIPNDEPSFNSNQLDQFQSSSSESDEETTLREQGSWCREDVRTYLVSSFTDKEKKRLNRWERSELSGKLIGRDKEFKLMDEKLTPLLMVPHCDETLMGYYIDDSVVNAFFKLLKKRSDKYPNVYIKHYSFDPQIATCLIKGSKLEGEVLAWFKAEKLRGVHKLFLPMCLSAHWVLFCVDTREKKISWLDPIPSSRIKSNNVEKQIILQWFTNYLLPEFGYNDADEWPFVVRTDIPKQENSIDCGVFVMKYGDCLTHGDFFPFTQKDMIYFRRCIFLDIYRGRLHDKR</sequence>
<keyword evidence="6 13" id="KW-0863">Zinc-finger</keyword>
<comment type="subcellular location">
    <subcellularLocation>
        <location evidence="1">Nucleus</location>
    </subcellularLocation>
</comment>
<evidence type="ECO:0000256" key="13">
    <source>
        <dbReference type="PROSITE-ProRule" id="PRU00027"/>
    </source>
</evidence>
<evidence type="ECO:0000256" key="2">
    <source>
        <dbReference type="ARBA" id="ARBA00005234"/>
    </source>
</evidence>
<feature type="compositionally biased region" description="Polar residues" evidence="15">
    <location>
        <begin position="686"/>
        <end position="695"/>
    </location>
</feature>
<dbReference type="PANTHER" id="PTHR46481">
    <property type="entry name" value="ZINC FINGER BED DOMAIN-CONTAINING PROTEIN 4"/>
    <property type="match status" value="1"/>
</dbReference>
<dbReference type="PANTHER" id="PTHR46481:SF11">
    <property type="entry name" value="ZINC FINGER BED DOMAIN-CONTAINING PROTEIN RICESLEEPER 2-LIKE"/>
    <property type="match status" value="1"/>
</dbReference>
<evidence type="ECO:0000256" key="6">
    <source>
        <dbReference type="ARBA" id="ARBA00022771"/>
    </source>
</evidence>
<dbReference type="GO" id="GO:0008234">
    <property type="term" value="F:cysteine-type peptidase activity"/>
    <property type="evidence" value="ECO:0007669"/>
    <property type="project" value="InterPro"/>
</dbReference>
<dbReference type="OrthoDB" id="992910at2759"/>
<evidence type="ECO:0000256" key="9">
    <source>
        <dbReference type="ARBA" id="ARBA00023015"/>
    </source>
</evidence>
<dbReference type="GO" id="GO:0003677">
    <property type="term" value="F:DNA binding"/>
    <property type="evidence" value="ECO:0007669"/>
    <property type="project" value="UniProtKB-KW"/>
</dbReference>
<dbReference type="SUPFAM" id="SSF57667">
    <property type="entry name" value="beta-beta-alpha zinc fingers"/>
    <property type="match status" value="1"/>
</dbReference>
<dbReference type="InterPro" id="IPR038765">
    <property type="entry name" value="Papain-like_cys_pep_sf"/>
</dbReference>
<dbReference type="InterPro" id="IPR025525">
    <property type="entry name" value="hAT-like_transposase_RNase-H"/>
</dbReference>
<accession>A0A5J5WHS6</accession>
<evidence type="ECO:0000256" key="8">
    <source>
        <dbReference type="ARBA" id="ARBA00022833"/>
    </source>
</evidence>
<feature type="region of interest" description="Disordered" evidence="15">
    <location>
        <begin position="1233"/>
        <end position="1283"/>
    </location>
</feature>
<dbReference type="SUPFAM" id="SSF53098">
    <property type="entry name" value="Ribonuclease H-like"/>
    <property type="match status" value="1"/>
</dbReference>
<keyword evidence="11" id="KW-0804">Transcription</keyword>
<evidence type="ECO:0000256" key="12">
    <source>
        <dbReference type="ARBA" id="ARBA00023242"/>
    </source>
</evidence>
<comment type="similarity">
    <text evidence="14">Belongs to the GRAS family.</text>
</comment>
<evidence type="ECO:0000256" key="4">
    <source>
        <dbReference type="ARBA" id="ARBA00022670"/>
    </source>
</evidence>
<proteinExistence type="inferred from homology"/>
<dbReference type="GO" id="GO:0008270">
    <property type="term" value="F:zinc ion binding"/>
    <property type="evidence" value="ECO:0007669"/>
    <property type="project" value="UniProtKB-KW"/>
</dbReference>
<reference evidence="19" key="1">
    <citation type="journal article" date="2020" name="Nat. Genet.">
        <title>Genomic diversifications of five Gossypium allopolyploid species and their impact on cotton improvement.</title>
        <authorList>
            <person name="Chen Z.J."/>
            <person name="Sreedasyam A."/>
            <person name="Ando A."/>
            <person name="Song Q."/>
            <person name="De Santiago L.M."/>
            <person name="Hulse-Kemp A.M."/>
            <person name="Ding M."/>
            <person name="Ye W."/>
            <person name="Kirkbride R.C."/>
            <person name="Jenkins J."/>
            <person name="Plott C."/>
            <person name="Lovell J."/>
            <person name="Lin Y.M."/>
            <person name="Vaughn R."/>
            <person name="Liu B."/>
            <person name="Simpson S."/>
            <person name="Scheffler B.E."/>
            <person name="Wen L."/>
            <person name="Saski C.A."/>
            <person name="Grover C.E."/>
            <person name="Hu G."/>
            <person name="Conover J.L."/>
            <person name="Carlson J.W."/>
            <person name="Shu S."/>
            <person name="Boston L.B."/>
            <person name="Williams M."/>
            <person name="Peterson D.G."/>
            <person name="McGee K."/>
            <person name="Jones D.C."/>
            <person name="Wendel J.F."/>
            <person name="Stelly D.M."/>
            <person name="Grimwood J."/>
            <person name="Schmutz J."/>
        </authorList>
    </citation>
    <scope>NUCLEOTIDE SEQUENCE [LARGE SCALE GENOMIC DNA]</scope>
    <source>
        <strain evidence="19">cv. 3-79</strain>
    </source>
</reference>
<feature type="region of interest" description="Disordered" evidence="15">
    <location>
        <begin position="686"/>
        <end position="706"/>
    </location>
</feature>
<dbReference type="SUPFAM" id="SSF54001">
    <property type="entry name" value="Cysteine proteinases"/>
    <property type="match status" value="1"/>
</dbReference>
<comment type="caution">
    <text evidence="14">Lacks conserved residue(s) required for the propagation of feature annotation.</text>
</comment>
<protein>
    <recommendedName>
        <fullName evidence="20">Ubiquitin-like protease family profile domain-containing protein</fullName>
    </recommendedName>
</protein>
<keyword evidence="12" id="KW-0539">Nucleus</keyword>
<dbReference type="PROSITE" id="PS50808">
    <property type="entry name" value="ZF_BED"/>
    <property type="match status" value="1"/>
</dbReference>
<evidence type="ECO:0000256" key="1">
    <source>
        <dbReference type="ARBA" id="ARBA00004123"/>
    </source>
</evidence>
<dbReference type="Pfam" id="PF05699">
    <property type="entry name" value="Dimer_Tnp_hAT"/>
    <property type="match status" value="1"/>
</dbReference>
<feature type="region of interest" description="SAW" evidence="14">
    <location>
        <begin position="277"/>
        <end position="371"/>
    </location>
</feature>
<feature type="domain" description="BED-type" evidence="17">
    <location>
        <begin position="651"/>
        <end position="705"/>
    </location>
</feature>
<feature type="domain" description="Ubiquitin-like protease family profile" evidence="16">
    <location>
        <begin position="1409"/>
        <end position="1594"/>
    </location>
</feature>
<evidence type="ECO:0000313" key="18">
    <source>
        <dbReference type="EMBL" id="KAB2092198.1"/>
    </source>
</evidence>
<evidence type="ECO:0000259" key="17">
    <source>
        <dbReference type="PROSITE" id="PS50808"/>
    </source>
</evidence>
<dbReference type="PROSITE" id="PS50600">
    <property type="entry name" value="ULP_PROTEASE"/>
    <property type="match status" value="1"/>
</dbReference>
<dbReference type="GO" id="GO:0005634">
    <property type="term" value="C:nucleus"/>
    <property type="evidence" value="ECO:0007669"/>
    <property type="project" value="UniProtKB-SubCell"/>
</dbReference>
<dbReference type="Pfam" id="PF22922">
    <property type="entry name" value="GAF_NLP"/>
    <property type="match status" value="1"/>
</dbReference>
<keyword evidence="9" id="KW-0805">Transcription regulation</keyword>
<evidence type="ECO:0000256" key="14">
    <source>
        <dbReference type="PROSITE-ProRule" id="PRU01191"/>
    </source>
</evidence>
<dbReference type="InterPro" id="IPR003653">
    <property type="entry name" value="Peptidase_C48_C"/>
</dbReference>
<evidence type="ECO:0000259" key="16">
    <source>
        <dbReference type="PROSITE" id="PS50600"/>
    </source>
</evidence>
<dbReference type="Pfam" id="PF03514">
    <property type="entry name" value="GRAS"/>
    <property type="match status" value="1"/>
</dbReference>
<evidence type="ECO:0000256" key="5">
    <source>
        <dbReference type="ARBA" id="ARBA00022723"/>
    </source>
</evidence>
<keyword evidence="8" id="KW-0862">Zinc</keyword>
<keyword evidence="5" id="KW-0479">Metal-binding</keyword>
<gene>
    <name evidence="18" type="ORF">ES319_A02G013000v1</name>
</gene>
<dbReference type="InterPro" id="IPR052035">
    <property type="entry name" value="ZnF_BED_domain_contain"/>
</dbReference>
<dbReference type="EMBL" id="CM018203">
    <property type="protein sequence ID" value="KAB2092198.1"/>
    <property type="molecule type" value="Genomic_DNA"/>
</dbReference>
<dbReference type="Proteomes" id="UP000327439">
    <property type="component" value="Chromosome A02"/>
</dbReference>
<feature type="compositionally biased region" description="Polar residues" evidence="15">
    <location>
        <begin position="1347"/>
        <end position="1358"/>
    </location>
</feature>
<dbReference type="InterPro" id="IPR005202">
    <property type="entry name" value="TF_GRAS"/>
</dbReference>
<dbReference type="GO" id="GO:0006508">
    <property type="term" value="P:proteolysis"/>
    <property type="evidence" value="ECO:0007669"/>
    <property type="project" value="UniProtKB-KW"/>
</dbReference>
<dbReference type="PROSITE" id="PS50985">
    <property type="entry name" value="GRAS"/>
    <property type="match status" value="1"/>
</dbReference>
<evidence type="ECO:0000256" key="3">
    <source>
        <dbReference type="ARBA" id="ARBA00011738"/>
    </source>
</evidence>
<evidence type="ECO:0000256" key="15">
    <source>
        <dbReference type="SAM" id="MobiDB-lite"/>
    </source>
</evidence>
<dbReference type="InterPro" id="IPR036236">
    <property type="entry name" value="Znf_C2H2_sf"/>
</dbReference>